<keyword evidence="2" id="KW-0812">Transmembrane</keyword>
<evidence type="ECO:0000313" key="4">
    <source>
        <dbReference type="Proteomes" id="UP000318704"/>
    </source>
</evidence>
<keyword evidence="2" id="KW-0472">Membrane</keyword>
<name>A0A517VR94_9PLAN</name>
<dbReference type="InterPro" id="IPR050696">
    <property type="entry name" value="FtsA/MreB"/>
</dbReference>
<protein>
    <submittedName>
        <fullName evidence="3">Competence protein A</fullName>
    </submittedName>
</protein>
<dbReference type="PANTHER" id="PTHR32432:SF3">
    <property type="entry name" value="ETHANOLAMINE UTILIZATION PROTEIN EUTJ"/>
    <property type="match status" value="1"/>
</dbReference>
<gene>
    <name evidence="3" type="ORF">V144x_09030</name>
</gene>
<feature type="region of interest" description="Disordered" evidence="1">
    <location>
        <begin position="452"/>
        <end position="498"/>
    </location>
</feature>
<sequence length="498" mass="55678">MADYLALNWEKSELTGIEATVSGSAVSIKQSFHIVWPDELNPTQDPISAGSWLKNEFSRLNISVKNVLISFPRHDTTIRVLEIPDVPIEEVPEIVRFQAATKSSVPLGQLLLDHLLLPVREGKEARDVLVASIVRELHDQAVNTFQSMGMDVISTGVSAISVAEWIAHVGTFDKMSDPTLIVNQVDHHLEMSLVNDQQLLFTNSTSMTSADREVTEQSMITEVNRFLLASSSQLAGQKTKQIILIGEQQAQQSFSKKLSDRFRCAVEFVDPSLSTKSTFSDSHPLEYPGVLAGPMGMLYSQAQKSMEVVDFLNPHKAEVKPDRRKLQIGLGVAGVVLIFMTALFLTQRRVSDLDEQIVERQNIQNGLNELLKRGKPTLESVTLIENWEHSNSKSLKVLNELDTVLPGTDRLYLSDMSLNRSAGQSISRLRAMGHAKDDLDVRDLNRQLSNDNYRVHPKRSNNSTFDSDYPVPFEIDAERLPPQVNTQQKPKAEKVNKS</sequence>
<keyword evidence="2" id="KW-1133">Transmembrane helix</keyword>
<evidence type="ECO:0000313" key="3">
    <source>
        <dbReference type="EMBL" id="QDT95460.1"/>
    </source>
</evidence>
<dbReference type="KEGG" id="gaw:V144x_09030"/>
<feature type="transmembrane region" description="Helical" evidence="2">
    <location>
        <begin position="326"/>
        <end position="345"/>
    </location>
</feature>
<reference evidence="3 4" key="1">
    <citation type="submission" date="2019-03" db="EMBL/GenBank/DDBJ databases">
        <title>Deep-cultivation of Planctomycetes and their phenomic and genomic characterization uncovers novel biology.</title>
        <authorList>
            <person name="Wiegand S."/>
            <person name="Jogler M."/>
            <person name="Boedeker C."/>
            <person name="Pinto D."/>
            <person name="Vollmers J."/>
            <person name="Rivas-Marin E."/>
            <person name="Kohn T."/>
            <person name="Peeters S.H."/>
            <person name="Heuer A."/>
            <person name="Rast P."/>
            <person name="Oberbeckmann S."/>
            <person name="Bunk B."/>
            <person name="Jeske O."/>
            <person name="Meyerdierks A."/>
            <person name="Storesund J.E."/>
            <person name="Kallscheuer N."/>
            <person name="Luecker S."/>
            <person name="Lage O.M."/>
            <person name="Pohl T."/>
            <person name="Merkel B.J."/>
            <person name="Hornburger P."/>
            <person name="Mueller R.-W."/>
            <person name="Bruemmer F."/>
            <person name="Labrenz M."/>
            <person name="Spormann A.M."/>
            <person name="Op den Camp H."/>
            <person name="Overmann J."/>
            <person name="Amann R."/>
            <person name="Jetten M.S.M."/>
            <person name="Mascher T."/>
            <person name="Medema M.H."/>
            <person name="Devos D.P."/>
            <person name="Kaster A.-K."/>
            <person name="Ovreas L."/>
            <person name="Rohde M."/>
            <person name="Galperin M.Y."/>
            <person name="Jogler C."/>
        </authorList>
    </citation>
    <scope>NUCLEOTIDE SEQUENCE [LARGE SCALE GENOMIC DNA]</scope>
    <source>
        <strain evidence="3 4">V144</strain>
    </source>
</reference>
<organism evidence="3 4">
    <name type="scientific">Gimesia aquarii</name>
    <dbReference type="NCBI Taxonomy" id="2527964"/>
    <lineage>
        <taxon>Bacteria</taxon>
        <taxon>Pseudomonadati</taxon>
        <taxon>Planctomycetota</taxon>
        <taxon>Planctomycetia</taxon>
        <taxon>Planctomycetales</taxon>
        <taxon>Planctomycetaceae</taxon>
        <taxon>Gimesia</taxon>
    </lineage>
</organism>
<accession>A0A517VR94</accession>
<evidence type="ECO:0000256" key="1">
    <source>
        <dbReference type="SAM" id="MobiDB-lite"/>
    </source>
</evidence>
<dbReference type="AlphaFoldDB" id="A0A517VR94"/>
<dbReference type="Proteomes" id="UP000318704">
    <property type="component" value="Chromosome"/>
</dbReference>
<dbReference type="PANTHER" id="PTHR32432">
    <property type="entry name" value="CELL DIVISION PROTEIN FTSA-RELATED"/>
    <property type="match status" value="1"/>
</dbReference>
<dbReference type="EMBL" id="CP037920">
    <property type="protein sequence ID" value="QDT95460.1"/>
    <property type="molecule type" value="Genomic_DNA"/>
</dbReference>
<evidence type="ECO:0000256" key="2">
    <source>
        <dbReference type="SAM" id="Phobius"/>
    </source>
</evidence>
<proteinExistence type="predicted"/>
<dbReference type="RefSeq" id="WP_144981941.1">
    <property type="nucleotide sequence ID" value="NZ_CP037920.1"/>
</dbReference>